<dbReference type="STRING" id="571933.SAMN05216362_10556"/>
<dbReference type="CDD" id="cd03024">
    <property type="entry name" value="DsbA_FrnE"/>
    <property type="match status" value="1"/>
</dbReference>
<dbReference type="AlphaFoldDB" id="A0A1H9CGZ1"/>
<dbReference type="Proteomes" id="UP000199427">
    <property type="component" value="Unassembled WGS sequence"/>
</dbReference>
<dbReference type="GO" id="GO:0016491">
    <property type="term" value="F:oxidoreductase activity"/>
    <property type="evidence" value="ECO:0007669"/>
    <property type="project" value="InterPro"/>
</dbReference>
<gene>
    <name evidence="2" type="ORF">SAMN05216362_10556</name>
</gene>
<feature type="domain" description="DSBA-like thioredoxin" evidence="1">
    <location>
        <begin position="3"/>
        <end position="204"/>
    </location>
</feature>
<evidence type="ECO:0000313" key="2">
    <source>
        <dbReference type="EMBL" id="SEQ00003.1"/>
    </source>
</evidence>
<proteinExistence type="predicted"/>
<evidence type="ECO:0000313" key="3">
    <source>
        <dbReference type="Proteomes" id="UP000199427"/>
    </source>
</evidence>
<protein>
    <submittedName>
        <fullName evidence="2">Predicted dithiol-disulfide isomerase, DsbA family</fullName>
    </submittedName>
</protein>
<dbReference type="PANTHER" id="PTHR13887:SF41">
    <property type="entry name" value="THIOREDOXIN SUPERFAMILY PROTEIN"/>
    <property type="match status" value="1"/>
</dbReference>
<sequence length="237" mass="27331">MKIEIWSDVVCPFCYIGKRRLEEAMTQFGHKEEIQIHFRSYQLTPDAEKNINQDIHEVLANKYGMPYEEGKRMNDQMAQQAKTVGLEFNFDQVIPTNTEDAHRLSHFADQQGKMYDMMERLMRAYFTEGKDVGNHQVLSDLAEEVGLNRDNVMEMLESSKFKRNVSADQQDANQIGVQGVPFFVFNEKYAVSGAQPTDVFLDVLNKVYEEEKNQPKIQVLNDKQSKTEYCDDGSCGT</sequence>
<name>A0A1H9CGZ1_9BACI</name>
<dbReference type="OrthoDB" id="9799122at2"/>
<keyword evidence="2" id="KW-0413">Isomerase</keyword>
<reference evidence="2 3" key="1">
    <citation type="submission" date="2016-10" db="EMBL/GenBank/DDBJ databases">
        <authorList>
            <person name="de Groot N.N."/>
        </authorList>
    </citation>
    <scope>NUCLEOTIDE SEQUENCE [LARGE SCALE GENOMIC DNA]</scope>
    <source>
        <strain evidence="2 3">DSM 21633</strain>
    </source>
</reference>
<dbReference type="RefSeq" id="WP_091772789.1">
    <property type="nucleotide sequence ID" value="NZ_FOES01000005.1"/>
</dbReference>
<evidence type="ECO:0000259" key="1">
    <source>
        <dbReference type="Pfam" id="PF01323"/>
    </source>
</evidence>
<dbReference type="Pfam" id="PF01323">
    <property type="entry name" value="DSBA"/>
    <property type="match status" value="1"/>
</dbReference>
<dbReference type="InterPro" id="IPR001853">
    <property type="entry name" value="DSBA-like_thioredoxin_dom"/>
</dbReference>
<dbReference type="EMBL" id="FOES01000005">
    <property type="protein sequence ID" value="SEQ00003.1"/>
    <property type="molecule type" value="Genomic_DNA"/>
</dbReference>
<accession>A0A1H9CGZ1</accession>
<keyword evidence="3" id="KW-1185">Reference proteome</keyword>
<dbReference type="GO" id="GO:0016853">
    <property type="term" value="F:isomerase activity"/>
    <property type="evidence" value="ECO:0007669"/>
    <property type="project" value="UniProtKB-KW"/>
</dbReference>
<dbReference type="InterPro" id="IPR036249">
    <property type="entry name" value="Thioredoxin-like_sf"/>
</dbReference>
<dbReference type="Gene3D" id="3.40.30.10">
    <property type="entry name" value="Glutaredoxin"/>
    <property type="match status" value="1"/>
</dbReference>
<dbReference type="SUPFAM" id="SSF52833">
    <property type="entry name" value="Thioredoxin-like"/>
    <property type="match status" value="1"/>
</dbReference>
<dbReference type="PANTHER" id="PTHR13887">
    <property type="entry name" value="GLUTATHIONE S-TRANSFERASE KAPPA"/>
    <property type="match status" value="1"/>
</dbReference>
<organism evidence="2 3">
    <name type="scientific">Piscibacillus halophilus</name>
    <dbReference type="NCBI Taxonomy" id="571933"/>
    <lineage>
        <taxon>Bacteria</taxon>
        <taxon>Bacillati</taxon>
        <taxon>Bacillota</taxon>
        <taxon>Bacilli</taxon>
        <taxon>Bacillales</taxon>
        <taxon>Bacillaceae</taxon>
        <taxon>Piscibacillus</taxon>
    </lineage>
</organism>